<keyword evidence="3" id="KW-1185">Reference proteome</keyword>
<evidence type="ECO:0000313" key="2">
    <source>
        <dbReference type="EMBL" id="NYI09126.1"/>
    </source>
</evidence>
<proteinExistence type="predicted"/>
<dbReference type="PANTHER" id="PTHR34875:SF6">
    <property type="entry name" value="UPF0237 PROTEIN MJ1558"/>
    <property type="match status" value="1"/>
</dbReference>
<dbReference type="PANTHER" id="PTHR34875">
    <property type="entry name" value="UPF0237 PROTEIN MJ1558"/>
    <property type="match status" value="1"/>
</dbReference>
<dbReference type="CDD" id="cd04869">
    <property type="entry name" value="ACT_GcvR_2"/>
    <property type="match status" value="1"/>
</dbReference>
<dbReference type="AlphaFoldDB" id="A0A7Y9YBG1"/>
<dbReference type="InterPro" id="IPR016867">
    <property type="entry name" value="GcvR"/>
</dbReference>
<protein>
    <submittedName>
        <fullName evidence="2">Glycine cleavage system regulatory protein</fullName>
    </submittedName>
</protein>
<feature type="domain" description="ACT" evidence="1">
    <location>
        <begin position="94"/>
        <end position="173"/>
    </location>
</feature>
<dbReference type="GO" id="GO:0006355">
    <property type="term" value="P:regulation of DNA-templated transcription"/>
    <property type="evidence" value="ECO:0007669"/>
    <property type="project" value="InterPro"/>
</dbReference>
<dbReference type="InterPro" id="IPR050990">
    <property type="entry name" value="UPF0237/GcvR_regulator"/>
</dbReference>
<dbReference type="PROSITE" id="PS51671">
    <property type="entry name" value="ACT"/>
    <property type="match status" value="1"/>
</dbReference>
<evidence type="ECO:0000259" key="1">
    <source>
        <dbReference type="PROSITE" id="PS51671"/>
    </source>
</evidence>
<dbReference type="InterPro" id="IPR002912">
    <property type="entry name" value="ACT_dom"/>
</dbReference>
<name>A0A7Y9YBG1_9ACTN</name>
<dbReference type="Gene3D" id="3.30.70.260">
    <property type="match status" value="2"/>
</dbReference>
<dbReference type="RefSeq" id="WP_179530147.1">
    <property type="nucleotide sequence ID" value="NZ_BAAAPP010000002.1"/>
</dbReference>
<dbReference type="SUPFAM" id="SSF55021">
    <property type="entry name" value="ACT-like"/>
    <property type="match status" value="2"/>
</dbReference>
<gene>
    <name evidence="2" type="ORF">BKA05_000641</name>
</gene>
<dbReference type="Pfam" id="PF13740">
    <property type="entry name" value="ACT_6"/>
    <property type="match status" value="1"/>
</dbReference>
<dbReference type="InterPro" id="IPR045865">
    <property type="entry name" value="ACT-like_dom_sf"/>
</dbReference>
<accession>A0A7Y9YBG1</accession>
<sequence>MSSPQAHLVLTVIGADRPGLVSAVSGPVERHGGSWQRSQMARLAGEFAGIVLVTVPEAAVGALEGDLAGLAADGLRVDVRRTDAPSEAAPASVQLHLLGTDRPGIVAEISRTIAAHGVGIESLTTDLREAPMAGGLLFEVEAELSVPGESGLDELRAALEQIADELMVELSLE</sequence>
<reference evidence="2 3" key="1">
    <citation type="submission" date="2020-07" db="EMBL/GenBank/DDBJ databases">
        <title>Sequencing the genomes of 1000 actinobacteria strains.</title>
        <authorList>
            <person name="Klenk H.-P."/>
        </authorList>
    </citation>
    <scope>NUCLEOTIDE SEQUENCE [LARGE SCALE GENOMIC DNA]</scope>
    <source>
        <strain evidence="2 3">DSM 18248</strain>
    </source>
</reference>
<dbReference type="EMBL" id="JACBZI010000001">
    <property type="protein sequence ID" value="NYI09126.1"/>
    <property type="molecule type" value="Genomic_DNA"/>
</dbReference>
<organism evidence="2 3">
    <name type="scientific">Nocardioides marinus</name>
    <dbReference type="NCBI Taxonomy" id="374514"/>
    <lineage>
        <taxon>Bacteria</taxon>
        <taxon>Bacillati</taxon>
        <taxon>Actinomycetota</taxon>
        <taxon>Actinomycetes</taxon>
        <taxon>Propionibacteriales</taxon>
        <taxon>Nocardioidaceae</taxon>
        <taxon>Nocardioides</taxon>
    </lineage>
</organism>
<dbReference type="Pfam" id="PF13291">
    <property type="entry name" value="ACT_4"/>
    <property type="match status" value="1"/>
</dbReference>
<comment type="caution">
    <text evidence="2">The sequence shown here is derived from an EMBL/GenBank/DDBJ whole genome shotgun (WGS) entry which is preliminary data.</text>
</comment>
<dbReference type="Proteomes" id="UP000537326">
    <property type="component" value="Unassembled WGS sequence"/>
</dbReference>
<dbReference type="PIRSF" id="PIRSF028103">
    <property type="entry name" value="GcvR"/>
    <property type="match status" value="1"/>
</dbReference>
<evidence type="ECO:0000313" key="3">
    <source>
        <dbReference type="Proteomes" id="UP000537326"/>
    </source>
</evidence>